<accession>A0A174S984</accession>
<dbReference type="Proteomes" id="UP000095709">
    <property type="component" value="Unassembled WGS sequence"/>
</dbReference>
<gene>
    <name evidence="1" type="ORF">ERS852498_03159</name>
</gene>
<reference evidence="1 2" key="1">
    <citation type="submission" date="2015-09" db="EMBL/GenBank/DDBJ databases">
        <authorList>
            <consortium name="Pathogen Informatics"/>
        </authorList>
    </citation>
    <scope>NUCLEOTIDE SEQUENCE [LARGE SCALE GENOMIC DNA]</scope>
    <source>
        <strain evidence="1 2">2789STDY5834885</strain>
    </source>
</reference>
<evidence type="ECO:0000313" key="2">
    <source>
        <dbReference type="Proteomes" id="UP000095709"/>
    </source>
</evidence>
<name>A0A174S984_9FIRM</name>
<protein>
    <submittedName>
        <fullName evidence="1">Protein of uncharacterized function (DUF1064)</fullName>
    </submittedName>
</protein>
<evidence type="ECO:0000313" key="1">
    <source>
        <dbReference type="EMBL" id="CUP92258.1"/>
    </source>
</evidence>
<dbReference type="Pfam" id="PF06356">
    <property type="entry name" value="DUF1064"/>
    <property type="match status" value="1"/>
</dbReference>
<sequence length="129" mass="15138">MVWKRYAGNKYGSRKVEVNGIVFDSKREAARYQELLLLEKAGEIKDIRRQVKYVLIPAQYEHPESTTRKGRGRCVERECAYIADFVYKTILPDGDTLTIVEDTKGFRTKDYIIKRKLMLSVYGIRIREI</sequence>
<dbReference type="RefSeq" id="WP_055268060.1">
    <property type="nucleotide sequence ID" value="NZ_CZAL01000022.1"/>
</dbReference>
<dbReference type="EMBL" id="CZAL01000022">
    <property type="protein sequence ID" value="CUP92258.1"/>
    <property type="molecule type" value="Genomic_DNA"/>
</dbReference>
<proteinExistence type="predicted"/>
<dbReference type="AlphaFoldDB" id="A0A174S984"/>
<dbReference type="InterPro" id="IPR009414">
    <property type="entry name" value="DUF1064"/>
</dbReference>
<organism evidence="1 2">
    <name type="scientific">Fusicatenibacter saccharivorans</name>
    <dbReference type="NCBI Taxonomy" id="1150298"/>
    <lineage>
        <taxon>Bacteria</taxon>
        <taxon>Bacillati</taxon>
        <taxon>Bacillota</taxon>
        <taxon>Clostridia</taxon>
        <taxon>Lachnospirales</taxon>
        <taxon>Lachnospiraceae</taxon>
        <taxon>Fusicatenibacter</taxon>
    </lineage>
</organism>